<dbReference type="InterPro" id="IPR006644">
    <property type="entry name" value="Cadg"/>
</dbReference>
<feature type="compositionally biased region" description="Low complexity" evidence="1">
    <location>
        <begin position="422"/>
        <end position="441"/>
    </location>
</feature>
<name>A0A2T7A9I2_TUBBO</name>
<dbReference type="STRING" id="42251.A0A2T7A9I2"/>
<feature type="compositionally biased region" description="Basic and acidic residues" evidence="1">
    <location>
        <begin position="631"/>
        <end position="641"/>
    </location>
</feature>
<feature type="transmembrane region" description="Helical" evidence="2">
    <location>
        <begin position="460"/>
        <end position="484"/>
    </location>
</feature>
<dbReference type="Gene3D" id="2.60.40.10">
    <property type="entry name" value="Immunoglobulins"/>
    <property type="match status" value="4"/>
</dbReference>
<feature type="chain" id="PRO_5015767120" description="Dystroglycan-type cadherin-like domain-containing protein" evidence="3">
    <location>
        <begin position="16"/>
        <end position="966"/>
    </location>
</feature>
<feature type="domain" description="Dystroglycan-type cadherin-like" evidence="4">
    <location>
        <begin position="18"/>
        <end position="114"/>
    </location>
</feature>
<feature type="compositionally biased region" description="Polar residues" evidence="1">
    <location>
        <begin position="826"/>
        <end position="845"/>
    </location>
</feature>
<dbReference type="GO" id="GO:0016020">
    <property type="term" value="C:membrane"/>
    <property type="evidence" value="ECO:0007669"/>
    <property type="project" value="InterPro"/>
</dbReference>
<dbReference type="Pfam" id="PF05345">
    <property type="entry name" value="He_PIG"/>
    <property type="match status" value="2"/>
</dbReference>
<evidence type="ECO:0000259" key="4">
    <source>
        <dbReference type="SMART" id="SM00736"/>
    </source>
</evidence>
<dbReference type="InterPro" id="IPR013783">
    <property type="entry name" value="Ig-like_fold"/>
</dbReference>
<feature type="compositionally biased region" description="Polar residues" evidence="1">
    <location>
        <begin position="600"/>
        <end position="612"/>
    </location>
</feature>
<evidence type="ECO:0000313" key="6">
    <source>
        <dbReference type="Proteomes" id="UP000244722"/>
    </source>
</evidence>
<gene>
    <name evidence="5" type="ORF">B9Z19DRAFT_7085</name>
</gene>
<reference evidence="5 6" key="1">
    <citation type="submission" date="2017-04" db="EMBL/GenBank/DDBJ databases">
        <title>Draft genome sequence of Tuber borchii Vittad., a whitish edible truffle.</title>
        <authorList>
            <consortium name="DOE Joint Genome Institute"/>
            <person name="Murat C."/>
            <person name="Kuo A."/>
            <person name="Barry K.W."/>
            <person name="Clum A."/>
            <person name="Dockter R.B."/>
            <person name="Fauchery L."/>
            <person name="Iotti M."/>
            <person name="Kohler A."/>
            <person name="Labutti K."/>
            <person name="Lindquist E.A."/>
            <person name="Lipzen A."/>
            <person name="Ohm R.A."/>
            <person name="Wang M."/>
            <person name="Grigoriev I.V."/>
            <person name="Zambonelli A."/>
            <person name="Martin F.M."/>
        </authorList>
    </citation>
    <scope>NUCLEOTIDE SEQUENCE [LARGE SCALE GENOMIC DNA]</scope>
    <source>
        <strain evidence="5 6">Tbo3840</strain>
    </source>
</reference>
<dbReference type="SUPFAM" id="SSF49313">
    <property type="entry name" value="Cadherin-like"/>
    <property type="match status" value="4"/>
</dbReference>
<dbReference type="InterPro" id="IPR015919">
    <property type="entry name" value="Cadherin-like_sf"/>
</dbReference>
<feature type="signal peptide" evidence="3">
    <location>
        <begin position="1"/>
        <end position="15"/>
    </location>
</feature>
<sequence>MSLLLFLSFSSVVIGAPFVAFPINSQVPPVARAVKPFEFMFSSSTFASDAQPIQFTLSDGPEWLRLDSGNRRLYGIPSEKDSGPFKVKIKAQDASGGSVDHEAVFIVSTEPGPKVVKTIDSQLEIFGPTDGKRGLVFAPGQRYDFTFSPDTFSPRDKIQRYEAVSSENTPLPSWINFDQGMMKFSGTTPDITSLIAPPQTFDITLVASDYPGFTGASVSFKMVIGAHTLHFRDTYMETNATTGSKFTYKIPLELVLLDGAPISRENLTGVSTNASDWLLFDKDTRTLSGTPPPGTESTTITVSAKDAFGGDAEMAININVKSEVFTFDIPDFNVTSGKDFKHTLNKTQITATAGVRLSAAYEPAVDWVSFDPKELKFSGRAPENPQLVNIKLSARTSSGDLVDFQSLEMLVTEDDTVSISAISTTSSTKKTSSTPTPTPRGTSRKKATNAESAGNNRKKILIIVLATVLPLLVVASFLIIWCCIVRRDNGNSYAGSSIRPTSPVRVDISRPLEPLPRPSGAVVVEKKDTSPPLGRLSSFGYFTADENGGISGGFLASLSSNGDGGTVLRIGGSPKAPAPERPSHPPAEKAPAPPEEQDRTPTSAPVNFSKIASTRHTKPGSQQKYGRLSRRLSDKGMDRRPSSVTSSRRFSLAPSNEKLPYGGPPGYGVPKRSWRKSIMSPAQWAGGGRGLRESDGSFETVSTEIFNQITQIGQTNHIDHPSIRLVGAGSEVSEERERSSFGRPKGSSPFFAGSANAWRRISKMPLGGMASPREEPEDQESLIDDVIRTISREPSQTRTIGTYSSVNLPETPLRRYESTRRPGNLGASSSFSDLRQYPTGSTGNEGDSGFSHMVDESGQRVWRPSQSRESGITALSRGTSSYYQYEPIEFGVAVTSAAAKVEGLRISGRSCENVRHSEASERAGVEGVRPRAKLVDFTKKRPISINEDVREDGNIKSSFPGDMAFL</sequence>
<feature type="region of interest" description="Disordered" evidence="1">
    <location>
        <begin position="818"/>
        <end position="873"/>
    </location>
</feature>
<evidence type="ECO:0000256" key="1">
    <source>
        <dbReference type="SAM" id="MobiDB-lite"/>
    </source>
</evidence>
<keyword evidence="3" id="KW-0732">Signal</keyword>
<dbReference type="GO" id="GO:0005509">
    <property type="term" value="F:calcium ion binding"/>
    <property type="evidence" value="ECO:0007669"/>
    <property type="project" value="InterPro"/>
</dbReference>
<keyword evidence="2" id="KW-0812">Transmembrane</keyword>
<feature type="region of interest" description="Disordered" evidence="1">
    <location>
        <begin position="422"/>
        <end position="451"/>
    </location>
</feature>
<feature type="region of interest" description="Disordered" evidence="1">
    <location>
        <begin position="565"/>
        <end position="664"/>
    </location>
</feature>
<evidence type="ECO:0000256" key="2">
    <source>
        <dbReference type="SAM" id="Phobius"/>
    </source>
</evidence>
<dbReference type="OrthoDB" id="41532at2759"/>
<protein>
    <recommendedName>
        <fullName evidence="4">Dystroglycan-type cadherin-like domain-containing protein</fullName>
    </recommendedName>
</protein>
<keyword evidence="2" id="KW-1133">Transmembrane helix</keyword>
<dbReference type="AlphaFoldDB" id="A0A2T7A9I2"/>
<keyword evidence="2" id="KW-0472">Membrane</keyword>
<feature type="domain" description="Dystroglycan-type cadherin-like" evidence="4">
    <location>
        <begin position="233"/>
        <end position="330"/>
    </location>
</feature>
<feature type="domain" description="Dystroglycan-type cadherin-like" evidence="4">
    <location>
        <begin position="127"/>
        <end position="231"/>
    </location>
</feature>
<comment type="caution">
    <text evidence="5">The sequence shown here is derived from an EMBL/GenBank/DDBJ whole genome shotgun (WGS) entry which is preliminary data.</text>
</comment>
<dbReference type="EMBL" id="NESQ01000001">
    <property type="protein sequence ID" value="PUU84401.1"/>
    <property type="molecule type" value="Genomic_DNA"/>
</dbReference>
<keyword evidence="6" id="KW-1185">Reference proteome</keyword>
<accession>A0A2T7A9I2</accession>
<evidence type="ECO:0000256" key="3">
    <source>
        <dbReference type="SAM" id="SignalP"/>
    </source>
</evidence>
<evidence type="ECO:0000313" key="5">
    <source>
        <dbReference type="EMBL" id="PUU84401.1"/>
    </source>
</evidence>
<dbReference type="Proteomes" id="UP000244722">
    <property type="component" value="Unassembled WGS sequence"/>
</dbReference>
<dbReference type="SMART" id="SM00736">
    <property type="entry name" value="CADG"/>
    <property type="match status" value="3"/>
</dbReference>
<organism evidence="5 6">
    <name type="scientific">Tuber borchii</name>
    <name type="common">White truffle</name>
    <dbReference type="NCBI Taxonomy" id="42251"/>
    <lineage>
        <taxon>Eukaryota</taxon>
        <taxon>Fungi</taxon>
        <taxon>Dikarya</taxon>
        <taxon>Ascomycota</taxon>
        <taxon>Pezizomycotina</taxon>
        <taxon>Pezizomycetes</taxon>
        <taxon>Pezizales</taxon>
        <taxon>Tuberaceae</taxon>
        <taxon>Tuber</taxon>
    </lineage>
</organism>
<proteinExistence type="predicted"/>